<evidence type="ECO:0000313" key="2">
    <source>
        <dbReference type="EMBL" id="PNW14791.1"/>
    </source>
</evidence>
<dbReference type="OrthoDB" id="9814627at2"/>
<evidence type="ECO:0000313" key="3">
    <source>
        <dbReference type="Proteomes" id="UP000236262"/>
    </source>
</evidence>
<organism evidence="2 3">
    <name type="scientific">Chryseobacterium lactis</name>
    <dbReference type="NCBI Taxonomy" id="1241981"/>
    <lineage>
        <taxon>Bacteria</taxon>
        <taxon>Pseudomonadati</taxon>
        <taxon>Bacteroidota</taxon>
        <taxon>Flavobacteriia</taxon>
        <taxon>Flavobacteriales</taxon>
        <taxon>Weeksellaceae</taxon>
        <taxon>Chryseobacterium group</taxon>
        <taxon>Chryseobacterium</taxon>
    </lineage>
</organism>
<dbReference type="Proteomes" id="UP000279972">
    <property type="component" value="Chromosome"/>
</dbReference>
<evidence type="ECO:0008006" key="5">
    <source>
        <dbReference type="Google" id="ProtNLM"/>
    </source>
</evidence>
<sequence>MRILNKIVWVGITIATTLLYGQASEISFGDFPKPVPSVSSLSTYVNSPMSNASGIPGISIPLLQLPTYNGDVNLSIGLSYNPMNVSEYEPASQTGTGWSLFAGSVISRSIVAGIDEAYDDVNYSKYIKNTFDDIYYYNLPGISGKFRFKRNIDNNTFELINLTSNKVKITYIAENNTATLIVQSFTIIDEKGIQYIFNDFSRSNKNQDDFTLGGKVYKSAFYLTQIKDSNNGEVANFSYQKDTRYKTGSSTISYEICKLKTISSPGVGKLEISYVYDPSMERTMNDPYQVDKITLKDNYSHLISGYSFEYSLLSYAYSHGDPFMNGTSKRSLKKVKKLDKNSIVTETTEFEYADVPVPTPPLSGIDLNSLCYNYSTYVRPQNIGILKRIINPSGGVVEYNFEPHQVYFDHSSSTYLDTILYGDRYSDPEVQYLDSVLDIVYNTKQSTSYNFTVTGPKTRKIFIAFGTDVLFPPPLYWDTNTPTYVDYFIQGAGGQIYGATCGPNTFTREFDLSPGTYTLQITGSGGRGMANIMKLEHLPLPFKDIAYGAGVRIGNIKHYKSRLESVPVSTIKYEYSNFTDSNSSSGYMYYPEVDERAEYYTLYKNVKVSSSQDNNGYIKYYYQTPDDFPQIPYTGGGVNDKFWPYYAITNGGLLDKKEVYNDQNKLLVSEKIDYTFDVIPGAADYLIRSGVYSKLGWLKKAVNTSTSYFENGKTLTDNSETEYTSFNFQPKITRKNIEGNIEEKIFTYPETGYTNLSNAHILNIPVVVEGKLNGNLVSRSETQYNNSSSTRPTSIISSNIGNTAVKTATIDLYDEKGNILQYTGADGMVTATVFGYNKKLPIAKIEGATYAQVSSLMATIVNASDSDAADPSKESELLAALDDFRNNSQLKDFQITTYTYDPLIGATTVTPTTGIREIYKYDSQNRLIQILDMKGMILKEYKYNYKN</sequence>
<dbReference type="EMBL" id="CP033924">
    <property type="protein sequence ID" value="AZA84671.1"/>
    <property type="molecule type" value="Genomic_DNA"/>
</dbReference>
<dbReference type="RefSeq" id="WP_103290376.1">
    <property type="nucleotide sequence ID" value="NZ_CP033924.1"/>
</dbReference>
<name>A0A3G6RU86_CHRLC</name>
<dbReference type="Proteomes" id="UP000236262">
    <property type="component" value="Unassembled WGS sequence"/>
</dbReference>
<dbReference type="KEGG" id="clac:EG342_23455"/>
<dbReference type="AlphaFoldDB" id="A0A3G6RU86"/>
<evidence type="ECO:0000313" key="1">
    <source>
        <dbReference type="EMBL" id="AZA84671.1"/>
    </source>
</evidence>
<evidence type="ECO:0000313" key="4">
    <source>
        <dbReference type="Proteomes" id="UP000279972"/>
    </source>
</evidence>
<keyword evidence="4" id="KW-1185">Reference proteome</keyword>
<dbReference type="EMBL" id="PPEH01000002">
    <property type="protein sequence ID" value="PNW14791.1"/>
    <property type="molecule type" value="Genomic_DNA"/>
</dbReference>
<gene>
    <name evidence="2" type="ORF">C1637_07485</name>
    <name evidence="1" type="ORF">EG342_23455</name>
</gene>
<reference evidence="1 4" key="2">
    <citation type="submission" date="2018-11" db="EMBL/GenBank/DDBJ databases">
        <title>Proposal to divide the Flavobacteriaceae and reorganize its genera based on Amino Acid Identity values calculated from whole genome sequences.</title>
        <authorList>
            <person name="Nicholson A.C."/>
            <person name="Gulvik C.A."/>
            <person name="Whitney A.M."/>
            <person name="Humrighouse B.W."/>
            <person name="Bell M."/>
            <person name="Holmes B."/>
            <person name="Steigerwalt A.G."/>
            <person name="Villarma A."/>
            <person name="Sheth M."/>
            <person name="Batra D."/>
            <person name="Pryor J."/>
            <person name="Bernardet J.-F."/>
            <person name="Hugo C."/>
            <person name="Kampfer P."/>
            <person name="Newman J."/>
            <person name="McQuiston J.R."/>
        </authorList>
    </citation>
    <scope>NUCLEOTIDE SEQUENCE [LARGE SCALE GENOMIC DNA]</scope>
    <source>
        <strain evidence="1 4">KC_1864</strain>
    </source>
</reference>
<accession>A0A3G6RU86</accession>
<reference evidence="2 3" key="1">
    <citation type="submission" date="2018-01" db="EMBL/GenBank/DDBJ databases">
        <title>Draft genome sequences of Chryseobacterium lactis NCTC11390, Chryseobacterium oncorhynchi 701B-08, and Chryseobacterium viscerum 687B-08.</title>
        <authorList>
            <person name="Jeong J.-J."/>
            <person name="Lee Y.J."/>
            <person name="Park B."/>
            <person name="Choi I.-G."/>
            <person name="Kim K.D."/>
        </authorList>
    </citation>
    <scope>NUCLEOTIDE SEQUENCE [LARGE SCALE GENOMIC DNA]</scope>
    <source>
        <strain evidence="2 3">NCTC11390</strain>
    </source>
</reference>
<proteinExistence type="predicted"/>
<protein>
    <recommendedName>
        <fullName evidence="5">RHS repeat protein</fullName>
    </recommendedName>
</protein>